<name>A0AAV6FX42_9TELE</name>
<dbReference type="Proteomes" id="UP000823561">
    <property type="component" value="Chromosome 18"/>
</dbReference>
<feature type="region of interest" description="Disordered" evidence="1">
    <location>
        <begin position="65"/>
        <end position="111"/>
    </location>
</feature>
<proteinExistence type="predicted"/>
<feature type="compositionally biased region" description="Pro residues" evidence="1">
    <location>
        <begin position="92"/>
        <end position="104"/>
    </location>
</feature>
<accession>A0AAV6FX42</accession>
<evidence type="ECO:0000313" key="2">
    <source>
        <dbReference type="EMBL" id="KAG5267009.1"/>
    </source>
</evidence>
<dbReference type="EMBL" id="JADWDJ010000018">
    <property type="protein sequence ID" value="KAG5267009.1"/>
    <property type="molecule type" value="Genomic_DNA"/>
</dbReference>
<comment type="caution">
    <text evidence="2">The sequence shown here is derived from an EMBL/GenBank/DDBJ whole genome shotgun (WGS) entry which is preliminary data.</text>
</comment>
<sequence>MALFHVLSPHVTAVNTCHKEVKRVQHLSLEGSSQAGVSECSGWRRVKWNSATLRWTCPCGVSLTPAEDRSRLPPSSEAESQGEAVIEHRPPLPRPAPPRRPPPLMSQRKSVPSLARRLLTVASSVPHASRPLVAPLGHFLL</sequence>
<evidence type="ECO:0000256" key="1">
    <source>
        <dbReference type="SAM" id="MobiDB-lite"/>
    </source>
</evidence>
<reference evidence="2" key="1">
    <citation type="submission" date="2020-10" db="EMBL/GenBank/DDBJ databases">
        <title>Chromosome-scale genome assembly of the Allis shad, Alosa alosa.</title>
        <authorList>
            <person name="Margot Z."/>
            <person name="Christophe K."/>
            <person name="Cabau C."/>
            <person name="Louis A."/>
            <person name="Berthelot C."/>
            <person name="Parey E."/>
            <person name="Roest Crollius H."/>
            <person name="Montfort J."/>
            <person name="Robinson-Rechavi M."/>
            <person name="Bucao C."/>
            <person name="Bouchez O."/>
            <person name="Gislard M."/>
            <person name="Lluch J."/>
            <person name="Milhes M."/>
            <person name="Lampietro C."/>
            <person name="Lopez Roques C."/>
            <person name="Donnadieu C."/>
            <person name="Braasch I."/>
            <person name="Desvignes T."/>
            <person name="Postlethwait J."/>
            <person name="Bobe J."/>
            <person name="Guiguen Y."/>
        </authorList>
    </citation>
    <scope>NUCLEOTIDE SEQUENCE</scope>
    <source>
        <strain evidence="2">M-15738</strain>
        <tissue evidence="2">Blood</tissue>
    </source>
</reference>
<protein>
    <submittedName>
        <fullName evidence="2">Uncharacterized protein</fullName>
    </submittedName>
</protein>
<organism evidence="2 3">
    <name type="scientific">Alosa alosa</name>
    <name type="common">allis shad</name>
    <dbReference type="NCBI Taxonomy" id="278164"/>
    <lineage>
        <taxon>Eukaryota</taxon>
        <taxon>Metazoa</taxon>
        <taxon>Chordata</taxon>
        <taxon>Craniata</taxon>
        <taxon>Vertebrata</taxon>
        <taxon>Euteleostomi</taxon>
        <taxon>Actinopterygii</taxon>
        <taxon>Neopterygii</taxon>
        <taxon>Teleostei</taxon>
        <taxon>Clupei</taxon>
        <taxon>Clupeiformes</taxon>
        <taxon>Clupeoidei</taxon>
        <taxon>Clupeidae</taxon>
        <taxon>Alosa</taxon>
    </lineage>
</organism>
<gene>
    <name evidence="2" type="ORF">AALO_G00238800</name>
</gene>
<keyword evidence="3" id="KW-1185">Reference proteome</keyword>
<evidence type="ECO:0000313" key="3">
    <source>
        <dbReference type="Proteomes" id="UP000823561"/>
    </source>
</evidence>
<dbReference type="AlphaFoldDB" id="A0AAV6FX42"/>